<dbReference type="InterPro" id="IPR012337">
    <property type="entry name" value="RNaseH-like_sf"/>
</dbReference>
<evidence type="ECO:0000313" key="3">
    <source>
        <dbReference type="Proteomes" id="UP000236291"/>
    </source>
</evidence>
<comment type="caution">
    <text evidence="2">The sequence shown here is derived from an EMBL/GenBank/DDBJ whole genome shotgun (WGS) entry which is preliminary data.</text>
</comment>
<dbReference type="CDD" id="cd06222">
    <property type="entry name" value="RNase_H_like"/>
    <property type="match status" value="1"/>
</dbReference>
<reference evidence="2 3" key="2">
    <citation type="journal article" date="2017" name="Front. Plant Sci.">
        <title>Gene Classification and Mining of Molecular Markers Useful in Red Clover (Trifolium pratense) Breeding.</title>
        <authorList>
            <person name="Istvanek J."/>
            <person name="Dluhosova J."/>
            <person name="Dluhos P."/>
            <person name="Patkova L."/>
            <person name="Nedelnik J."/>
            <person name="Repkova J."/>
        </authorList>
    </citation>
    <scope>NUCLEOTIDE SEQUENCE [LARGE SCALE GENOMIC DNA]</scope>
    <source>
        <strain evidence="3">cv. Tatra</strain>
        <tissue evidence="2">Young leaves</tissue>
    </source>
</reference>
<dbReference type="GO" id="GO:0003676">
    <property type="term" value="F:nucleic acid binding"/>
    <property type="evidence" value="ECO:0007669"/>
    <property type="project" value="InterPro"/>
</dbReference>
<evidence type="ECO:0000259" key="1">
    <source>
        <dbReference type="Pfam" id="PF13456"/>
    </source>
</evidence>
<sequence length="138" mass="15559">MAETAYPHMERPYTSIRVGWVFPRNGWIKCNTDGALIPQNQQAGCGGVFRESGTWLSGFSRKIGSCSALMAELWGILSALQAATKKGYRKVCFELYSAVAIDLIEKGCPQNHPCASIVSRINRLKMQEWDVDFRHIYR</sequence>
<dbReference type="PANTHER" id="PTHR47723:SF19">
    <property type="entry name" value="POLYNUCLEOTIDYL TRANSFERASE, RIBONUCLEASE H-LIKE SUPERFAMILY PROTEIN"/>
    <property type="match status" value="1"/>
</dbReference>
<dbReference type="GO" id="GO:0004523">
    <property type="term" value="F:RNA-DNA hybrid ribonuclease activity"/>
    <property type="evidence" value="ECO:0007669"/>
    <property type="project" value="InterPro"/>
</dbReference>
<dbReference type="PANTHER" id="PTHR47723">
    <property type="entry name" value="OS05G0353850 PROTEIN"/>
    <property type="match status" value="1"/>
</dbReference>
<dbReference type="AlphaFoldDB" id="A0A2K3JL91"/>
<dbReference type="InterPro" id="IPR002156">
    <property type="entry name" value="RNaseH_domain"/>
</dbReference>
<name>A0A2K3JL91_TRIPR</name>
<evidence type="ECO:0000313" key="2">
    <source>
        <dbReference type="EMBL" id="PNX54784.1"/>
    </source>
</evidence>
<feature type="domain" description="RNase H type-1" evidence="1">
    <location>
        <begin position="31"/>
        <end position="138"/>
    </location>
</feature>
<dbReference type="EMBL" id="ASHM01069152">
    <property type="protein sequence ID" value="PNX54784.1"/>
    <property type="molecule type" value="Genomic_DNA"/>
</dbReference>
<dbReference type="Proteomes" id="UP000236291">
    <property type="component" value="Unassembled WGS sequence"/>
</dbReference>
<dbReference type="InterPro" id="IPR053151">
    <property type="entry name" value="RNase_H-like"/>
</dbReference>
<reference evidence="2 3" key="1">
    <citation type="journal article" date="2014" name="Am. J. Bot.">
        <title>Genome assembly and annotation for red clover (Trifolium pratense; Fabaceae).</title>
        <authorList>
            <person name="Istvanek J."/>
            <person name="Jaros M."/>
            <person name="Krenek A."/>
            <person name="Repkova J."/>
        </authorList>
    </citation>
    <scope>NUCLEOTIDE SEQUENCE [LARGE SCALE GENOMIC DNA]</scope>
    <source>
        <strain evidence="3">cv. Tatra</strain>
        <tissue evidence="2">Young leaves</tissue>
    </source>
</reference>
<dbReference type="Gene3D" id="3.30.420.10">
    <property type="entry name" value="Ribonuclease H-like superfamily/Ribonuclease H"/>
    <property type="match status" value="1"/>
</dbReference>
<dbReference type="InterPro" id="IPR044730">
    <property type="entry name" value="RNase_H-like_dom_plant"/>
</dbReference>
<gene>
    <name evidence="2" type="ORF">L195_g048406</name>
</gene>
<protein>
    <submittedName>
        <fullName evidence="2">Ribonuclease H</fullName>
    </submittedName>
</protein>
<dbReference type="SUPFAM" id="SSF53098">
    <property type="entry name" value="Ribonuclease H-like"/>
    <property type="match status" value="1"/>
</dbReference>
<dbReference type="Pfam" id="PF13456">
    <property type="entry name" value="RVT_3"/>
    <property type="match status" value="1"/>
</dbReference>
<proteinExistence type="predicted"/>
<organism evidence="2 3">
    <name type="scientific">Trifolium pratense</name>
    <name type="common">Red clover</name>
    <dbReference type="NCBI Taxonomy" id="57577"/>
    <lineage>
        <taxon>Eukaryota</taxon>
        <taxon>Viridiplantae</taxon>
        <taxon>Streptophyta</taxon>
        <taxon>Embryophyta</taxon>
        <taxon>Tracheophyta</taxon>
        <taxon>Spermatophyta</taxon>
        <taxon>Magnoliopsida</taxon>
        <taxon>eudicotyledons</taxon>
        <taxon>Gunneridae</taxon>
        <taxon>Pentapetalae</taxon>
        <taxon>rosids</taxon>
        <taxon>fabids</taxon>
        <taxon>Fabales</taxon>
        <taxon>Fabaceae</taxon>
        <taxon>Papilionoideae</taxon>
        <taxon>50 kb inversion clade</taxon>
        <taxon>NPAAA clade</taxon>
        <taxon>Hologalegina</taxon>
        <taxon>IRL clade</taxon>
        <taxon>Trifolieae</taxon>
        <taxon>Trifolium</taxon>
    </lineage>
</organism>
<accession>A0A2K3JL91</accession>
<dbReference type="InterPro" id="IPR036397">
    <property type="entry name" value="RNaseH_sf"/>
</dbReference>